<comment type="caution">
    <text evidence="2">The sequence shown here is derived from an EMBL/GenBank/DDBJ whole genome shotgun (WGS) entry which is preliminary data.</text>
</comment>
<organism evidence="2 3">
    <name type="scientific">Rhynchophorus ferrugineus</name>
    <name type="common">Red palm weevil</name>
    <name type="synonym">Curculio ferrugineus</name>
    <dbReference type="NCBI Taxonomy" id="354439"/>
    <lineage>
        <taxon>Eukaryota</taxon>
        <taxon>Metazoa</taxon>
        <taxon>Ecdysozoa</taxon>
        <taxon>Arthropoda</taxon>
        <taxon>Hexapoda</taxon>
        <taxon>Insecta</taxon>
        <taxon>Pterygota</taxon>
        <taxon>Neoptera</taxon>
        <taxon>Endopterygota</taxon>
        <taxon>Coleoptera</taxon>
        <taxon>Polyphaga</taxon>
        <taxon>Cucujiformia</taxon>
        <taxon>Curculionidae</taxon>
        <taxon>Dryophthorinae</taxon>
        <taxon>Rhynchophorus</taxon>
    </lineage>
</organism>
<dbReference type="EMBL" id="JAACXV010014407">
    <property type="protein sequence ID" value="KAF7267570.1"/>
    <property type="molecule type" value="Genomic_DNA"/>
</dbReference>
<name>A0A834M5I8_RHYFE</name>
<protein>
    <submittedName>
        <fullName evidence="2">Uncharacterized protein</fullName>
    </submittedName>
</protein>
<dbReference type="Proteomes" id="UP000625711">
    <property type="component" value="Unassembled WGS sequence"/>
</dbReference>
<evidence type="ECO:0000313" key="2">
    <source>
        <dbReference type="EMBL" id="KAF7267570.1"/>
    </source>
</evidence>
<feature type="region of interest" description="Disordered" evidence="1">
    <location>
        <begin position="75"/>
        <end position="94"/>
    </location>
</feature>
<reference evidence="2" key="1">
    <citation type="submission" date="2020-08" db="EMBL/GenBank/DDBJ databases">
        <title>Genome sequencing and assembly of the red palm weevil Rhynchophorus ferrugineus.</title>
        <authorList>
            <person name="Dias G.B."/>
            <person name="Bergman C.M."/>
            <person name="Manee M."/>
        </authorList>
    </citation>
    <scope>NUCLEOTIDE SEQUENCE</scope>
    <source>
        <strain evidence="2">AA-2017</strain>
        <tissue evidence="2">Whole larva</tissue>
    </source>
</reference>
<sequence>MRKKRKQGRSGLARALNPLSPRRYQRPLVVTRFDSGLFSIVEAFQASFETVTLLDAAAAARGCCWARALVSRYVTPSRHASPPPHTTSTLPRSP</sequence>
<gene>
    <name evidence="2" type="ORF">GWI33_019233</name>
</gene>
<accession>A0A834M5I8</accession>
<evidence type="ECO:0000313" key="3">
    <source>
        <dbReference type="Proteomes" id="UP000625711"/>
    </source>
</evidence>
<dbReference type="AlphaFoldDB" id="A0A834M5I8"/>
<evidence type="ECO:0000256" key="1">
    <source>
        <dbReference type="SAM" id="MobiDB-lite"/>
    </source>
</evidence>
<proteinExistence type="predicted"/>
<keyword evidence="3" id="KW-1185">Reference proteome</keyword>